<organism evidence="2 3">
    <name type="scientific">Emticicia soli</name>
    <dbReference type="NCBI Taxonomy" id="2027878"/>
    <lineage>
        <taxon>Bacteria</taxon>
        <taxon>Pseudomonadati</taxon>
        <taxon>Bacteroidota</taxon>
        <taxon>Cytophagia</taxon>
        <taxon>Cytophagales</taxon>
        <taxon>Leadbetterellaceae</taxon>
        <taxon>Emticicia</taxon>
    </lineage>
</organism>
<keyword evidence="2" id="KW-0489">Methyltransferase</keyword>
<reference evidence="3" key="1">
    <citation type="journal article" date="2019" name="Int. J. Syst. Evol. Microbiol.">
        <title>The Global Catalogue of Microorganisms (GCM) 10K type strain sequencing project: providing services to taxonomists for standard genome sequencing and annotation.</title>
        <authorList>
            <consortium name="The Broad Institute Genomics Platform"/>
            <consortium name="The Broad Institute Genome Sequencing Center for Infectious Disease"/>
            <person name="Wu L."/>
            <person name="Ma J."/>
        </authorList>
    </citation>
    <scope>NUCLEOTIDE SEQUENCE [LARGE SCALE GENOMIC DNA]</scope>
    <source>
        <strain evidence="3">KCTC 52344</strain>
    </source>
</reference>
<comment type="caution">
    <text evidence="2">The sequence shown here is derived from an EMBL/GenBank/DDBJ whole genome shotgun (WGS) entry which is preliminary data.</text>
</comment>
<dbReference type="Gene3D" id="3.40.50.150">
    <property type="entry name" value="Vaccinia Virus protein VP39"/>
    <property type="match status" value="1"/>
</dbReference>
<dbReference type="Gene3D" id="1.10.150.290">
    <property type="entry name" value="S-adenosyl-L-methionine-dependent methyltransferases"/>
    <property type="match status" value="1"/>
</dbReference>
<dbReference type="EMBL" id="JBHULC010000004">
    <property type="protein sequence ID" value="MFD2520001.1"/>
    <property type="molecule type" value="Genomic_DNA"/>
</dbReference>
<dbReference type="RefSeq" id="WP_340235410.1">
    <property type="nucleotide sequence ID" value="NZ_JBBEWC010000004.1"/>
</dbReference>
<dbReference type="SUPFAM" id="SSF53335">
    <property type="entry name" value="S-adenosyl-L-methionine-dependent methyltransferases"/>
    <property type="match status" value="1"/>
</dbReference>
<evidence type="ECO:0000313" key="2">
    <source>
        <dbReference type="EMBL" id="MFD2520001.1"/>
    </source>
</evidence>
<feature type="domain" description="Methyltransferase" evidence="1">
    <location>
        <begin position="30"/>
        <end position="138"/>
    </location>
</feature>
<dbReference type="Pfam" id="PF13847">
    <property type="entry name" value="Methyltransf_31"/>
    <property type="match status" value="1"/>
</dbReference>
<dbReference type="InterPro" id="IPR029063">
    <property type="entry name" value="SAM-dependent_MTases_sf"/>
</dbReference>
<keyword evidence="2" id="KW-0808">Transferase</keyword>
<protein>
    <submittedName>
        <fullName evidence="2">Methyltransferase domain-containing protein</fullName>
    </submittedName>
</protein>
<dbReference type="GO" id="GO:0032259">
    <property type="term" value="P:methylation"/>
    <property type="evidence" value="ECO:0007669"/>
    <property type="project" value="UniProtKB-KW"/>
</dbReference>
<proteinExistence type="predicted"/>
<dbReference type="PANTHER" id="PTHR43861">
    <property type="entry name" value="TRANS-ACONITATE 2-METHYLTRANSFERASE-RELATED"/>
    <property type="match status" value="1"/>
</dbReference>
<dbReference type="GO" id="GO:0008168">
    <property type="term" value="F:methyltransferase activity"/>
    <property type="evidence" value="ECO:0007669"/>
    <property type="project" value="UniProtKB-KW"/>
</dbReference>
<evidence type="ECO:0000259" key="1">
    <source>
        <dbReference type="Pfam" id="PF13847"/>
    </source>
</evidence>
<dbReference type="InterPro" id="IPR023149">
    <property type="entry name" value="Trans_acon_MeTrfase_C"/>
</dbReference>
<name>A0ABW5J1Y8_9BACT</name>
<keyword evidence="3" id="KW-1185">Reference proteome</keyword>
<dbReference type="Proteomes" id="UP001597510">
    <property type="component" value="Unassembled WGS sequence"/>
</dbReference>
<dbReference type="CDD" id="cd02440">
    <property type="entry name" value="AdoMet_MTases"/>
    <property type="match status" value="1"/>
</dbReference>
<accession>A0ABW5J1Y8</accession>
<sequence length="254" mass="29093">MAWNPDTYNKYKSERFAPFYDCLNLITIKPQIDAIDLGCGTGELTRKLADALPGSKVTGIDSSAEMLNDSKAFANEQVTFELRSIEEQLQQATKWDLVFSNAAIQWVNNHEEILPRIIAMLKPEGQLVIQIPDQTQNAANLILHRLAGEEPFSSALNNWKRDTPVLDIERYAQILFENGSKGMTVFEKIYPLVLKDTDALFDWVSGTTLIPYIEKLSSEVKNHFIAEYKKRLKIRFPKTPVFYPFKRIIMEAKF</sequence>
<evidence type="ECO:0000313" key="3">
    <source>
        <dbReference type="Proteomes" id="UP001597510"/>
    </source>
</evidence>
<dbReference type="InterPro" id="IPR025714">
    <property type="entry name" value="Methyltranfer_dom"/>
</dbReference>
<gene>
    <name evidence="2" type="ORF">ACFSR2_03835</name>
</gene>
<dbReference type="PANTHER" id="PTHR43861:SF1">
    <property type="entry name" value="TRANS-ACONITATE 2-METHYLTRANSFERASE"/>
    <property type="match status" value="1"/>
</dbReference>